<evidence type="ECO:0000313" key="3">
    <source>
        <dbReference type="EMBL" id="OGY31297.1"/>
    </source>
</evidence>
<comment type="caution">
    <text evidence="3">The sequence shown here is derived from an EMBL/GenBank/DDBJ whole genome shotgun (WGS) entry which is preliminary data.</text>
</comment>
<keyword evidence="2" id="KW-1133">Transmembrane helix</keyword>
<protein>
    <submittedName>
        <fullName evidence="3">Uncharacterized protein</fullName>
    </submittedName>
</protein>
<proteinExistence type="predicted"/>
<feature type="compositionally biased region" description="Low complexity" evidence="1">
    <location>
        <begin position="9"/>
        <end position="28"/>
    </location>
</feature>
<evidence type="ECO:0000256" key="2">
    <source>
        <dbReference type="SAM" id="Phobius"/>
    </source>
</evidence>
<feature type="region of interest" description="Disordered" evidence="1">
    <location>
        <begin position="106"/>
        <end position="128"/>
    </location>
</feature>
<feature type="transmembrane region" description="Helical" evidence="2">
    <location>
        <begin position="44"/>
        <end position="63"/>
    </location>
</feature>
<dbReference type="Proteomes" id="UP000177718">
    <property type="component" value="Unassembled WGS sequence"/>
</dbReference>
<organism evidence="3 4">
    <name type="scientific">Candidatus Woykebacteria bacterium RIFCSPLOWO2_01_FULL_43_14</name>
    <dbReference type="NCBI Taxonomy" id="1802605"/>
    <lineage>
        <taxon>Bacteria</taxon>
        <taxon>Candidatus Woykeibacteriota</taxon>
    </lineage>
</organism>
<dbReference type="AlphaFoldDB" id="A0A1G1WVW4"/>
<keyword evidence="2" id="KW-0472">Membrane</keyword>
<dbReference type="STRING" id="1802605.A3A61_02805"/>
<gene>
    <name evidence="3" type="ORF">A3A61_02805</name>
</gene>
<evidence type="ECO:0000256" key="1">
    <source>
        <dbReference type="SAM" id="MobiDB-lite"/>
    </source>
</evidence>
<evidence type="ECO:0000313" key="4">
    <source>
        <dbReference type="Proteomes" id="UP000177718"/>
    </source>
</evidence>
<reference evidence="3 4" key="1">
    <citation type="journal article" date="2016" name="Nat. Commun.">
        <title>Thousands of microbial genomes shed light on interconnected biogeochemical processes in an aquifer system.</title>
        <authorList>
            <person name="Anantharaman K."/>
            <person name="Brown C.T."/>
            <person name="Hug L.A."/>
            <person name="Sharon I."/>
            <person name="Castelle C.J."/>
            <person name="Probst A.J."/>
            <person name="Thomas B.C."/>
            <person name="Singh A."/>
            <person name="Wilkins M.J."/>
            <person name="Karaoz U."/>
            <person name="Brodie E.L."/>
            <person name="Williams K.H."/>
            <person name="Hubbard S.S."/>
            <person name="Banfield J.F."/>
        </authorList>
    </citation>
    <scope>NUCLEOTIDE SEQUENCE [LARGE SCALE GENOMIC DNA]</scope>
</reference>
<sequence>MLNDDPAQSNPSPEPEVVQPSPSSSSASLNEIVSGEGKGSNVPMVLVLILVVVVFLVGGFFLYSMYLTPSEKSDSGVIEQDITPTITEPQQITDKDDVMTLQEELDSTKVEDTSNSDSATLDADINQL</sequence>
<feature type="region of interest" description="Disordered" evidence="1">
    <location>
        <begin position="1"/>
        <end position="34"/>
    </location>
</feature>
<accession>A0A1G1WVW4</accession>
<keyword evidence="2" id="KW-0812">Transmembrane</keyword>
<name>A0A1G1WVW4_9BACT</name>
<dbReference type="EMBL" id="MHDB01000034">
    <property type="protein sequence ID" value="OGY31297.1"/>
    <property type="molecule type" value="Genomic_DNA"/>
</dbReference>